<evidence type="ECO:0000313" key="2">
    <source>
        <dbReference type="EMBL" id="KAK2145806.1"/>
    </source>
</evidence>
<feature type="region of interest" description="Disordered" evidence="1">
    <location>
        <begin position="198"/>
        <end position="251"/>
    </location>
</feature>
<evidence type="ECO:0000313" key="3">
    <source>
        <dbReference type="Proteomes" id="UP001208570"/>
    </source>
</evidence>
<dbReference type="InterPro" id="IPR040119">
    <property type="entry name" value="C10orf67-like"/>
</dbReference>
<feature type="compositionally biased region" description="Low complexity" evidence="1">
    <location>
        <begin position="232"/>
        <end position="243"/>
    </location>
</feature>
<reference evidence="2" key="1">
    <citation type="journal article" date="2023" name="Mol. Biol. Evol.">
        <title>Third-Generation Sequencing Reveals the Adaptive Role of the Epigenome in Three Deep-Sea Polychaetes.</title>
        <authorList>
            <person name="Perez M."/>
            <person name="Aroh O."/>
            <person name="Sun Y."/>
            <person name="Lan Y."/>
            <person name="Juniper S.K."/>
            <person name="Young C.R."/>
            <person name="Angers B."/>
            <person name="Qian P.Y."/>
        </authorList>
    </citation>
    <scope>NUCLEOTIDE SEQUENCE</scope>
    <source>
        <strain evidence="2">P08H-3</strain>
    </source>
</reference>
<sequence>MESYSMIRKSWPIEMNMTKLPTNTWYMEKLQLEQAKEMEEHLRKIKEQKSSDKKAKSERKVQTKDKDELERVKRNEERLAAEVAKLKREIERVHMTWEKKFAILQQSLHALKDESFLRQTMQRQAVQLHQAAISYAYDSPAQIAPTNEKSIIPPVKKPLPGISVKGQGVKSPSADYISYTVSAPSGRATTLFSADENQVMSDDEQDLPPDVCPLPSPPPTRDFGDNMESRPSTVKSKSSHVVVMPSANDQI</sequence>
<dbReference type="PANTHER" id="PTHR22382">
    <property type="entry name" value="RIKEN CDNA 4921504E06 GENE"/>
    <property type="match status" value="1"/>
</dbReference>
<dbReference type="Proteomes" id="UP001208570">
    <property type="component" value="Unassembled WGS sequence"/>
</dbReference>
<comment type="caution">
    <text evidence="2">The sequence shown here is derived from an EMBL/GenBank/DDBJ whole genome shotgun (WGS) entry which is preliminary data.</text>
</comment>
<dbReference type="PANTHER" id="PTHR22382:SF7">
    <property type="entry name" value="RIKEN CDNA 4921504E06 GENE"/>
    <property type="match status" value="1"/>
</dbReference>
<evidence type="ECO:0000256" key="1">
    <source>
        <dbReference type="SAM" id="MobiDB-lite"/>
    </source>
</evidence>
<accession>A0AAD9J4C3</accession>
<gene>
    <name evidence="2" type="ORF">LSH36_656g01069</name>
</gene>
<protein>
    <submittedName>
        <fullName evidence="2">Uncharacterized protein</fullName>
    </submittedName>
</protein>
<dbReference type="EMBL" id="JAODUP010000656">
    <property type="protein sequence ID" value="KAK2145806.1"/>
    <property type="molecule type" value="Genomic_DNA"/>
</dbReference>
<feature type="compositionally biased region" description="Pro residues" evidence="1">
    <location>
        <begin position="210"/>
        <end position="220"/>
    </location>
</feature>
<feature type="region of interest" description="Disordered" evidence="1">
    <location>
        <begin position="37"/>
        <end position="71"/>
    </location>
</feature>
<name>A0AAD9J4C3_9ANNE</name>
<organism evidence="2 3">
    <name type="scientific">Paralvinella palmiformis</name>
    <dbReference type="NCBI Taxonomy" id="53620"/>
    <lineage>
        <taxon>Eukaryota</taxon>
        <taxon>Metazoa</taxon>
        <taxon>Spiralia</taxon>
        <taxon>Lophotrochozoa</taxon>
        <taxon>Annelida</taxon>
        <taxon>Polychaeta</taxon>
        <taxon>Sedentaria</taxon>
        <taxon>Canalipalpata</taxon>
        <taxon>Terebellida</taxon>
        <taxon>Terebelliformia</taxon>
        <taxon>Alvinellidae</taxon>
        <taxon>Paralvinella</taxon>
    </lineage>
</organism>
<keyword evidence="3" id="KW-1185">Reference proteome</keyword>
<dbReference type="AlphaFoldDB" id="A0AAD9J4C3"/>
<proteinExistence type="predicted"/>